<dbReference type="InterPro" id="IPR012337">
    <property type="entry name" value="RNaseH-like_sf"/>
</dbReference>
<dbReference type="PROSITE" id="PS50879">
    <property type="entry name" value="RNASE_H_1"/>
    <property type="match status" value="1"/>
</dbReference>
<proteinExistence type="predicted"/>
<dbReference type="SUPFAM" id="SSF53098">
    <property type="entry name" value="Ribonuclease H-like"/>
    <property type="match status" value="1"/>
</dbReference>
<dbReference type="AlphaFoldDB" id="A0A8H6N7D6"/>
<feature type="domain" description="RNase H type-1" evidence="1">
    <location>
        <begin position="1"/>
        <end position="75"/>
    </location>
</feature>
<keyword evidence="2" id="KW-0695">RNA-directed DNA polymerase</keyword>
<dbReference type="Proteomes" id="UP000654918">
    <property type="component" value="Unassembled WGS sequence"/>
</dbReference>
<name>A0A8H6N7D6_9PEZI</name>
<keyword evidence="2" id="KW-0808">Transferase</keyword>
<dbReference type="GO" id="GO:0004523">
    <property type="term" value="F:RNA-DNA hybrid ribonuclease activity"/>
    <property type="evidence" value="ECO:0007669"/>
    <property type="project" value="InterPro"/>
</dbReference>
<gene>
    <name evidence="2" type="ORF">CPLU01_11577</name>
</gene>
<evidence type="ECO:0000313" key="3">
    <source>
        <dbReference type="Proteomes" id="UP000654918"/>
    </source>
</evidence>
<dbReference type="Gene3D" id="3.30.420.10">
    <property type="entry name" value="Ribonuclease H-like superfamily/Ribonuclease H"/>
    <property type="match status" value="1"/>
</dbReference>
<dbReference type="InterPro" id="IPR002156">
    <property type="entry name" value="RNaseH_domain"/>
</dbReference>
<dbReference type="GO" id="GO:0003964">
    <property type="term" value="F:RNA-directed DNA polymerase activity"/>
    <property type="evidence" value="ECO:0007669"/>
    <property type="project" value="UniProtKB-KW"/>
</dbReference>
<dbReference type="InterPro" id="IPR036397">
    <property type="entry name" value="RNaseH_sf"/>
</dbReference>
<dbReference type="GO" id="GO:0003676">
    <property type="term" value="F:nucleic acid binding"/>
    <property type="evidence" value="ECO:0007669"/>
    <property type="project" value="InterPro"/>
</dbReference>
<comment type="caution">
    <text evidence="2">The sequence shown here is derived from an EMBL/GenBank/DDBJ whole genome shotgun (WGS) entry which is preliminary data.</text>
</comment>
<protein>
    <submittedName>
        <fullName evidence="2">Reverse transcriptase domain protein</fullName>
    </submittedName>
</protein>
<evidence type="ECO:0000313" key="2">
    <source>
        <dbReference type="EMBL" id="KAF6823142.1"/>
    </source>
</evidence>
<organism evidence="2 3">
    <name type="scientific">Colletotrichum plurivorum</name>
    <dbReference type="NCBI Taxonomy" id="2175906"/>
    <lineage>
        <taxon>Eukaryota</taxon>
        <taxon>Fungi</taxon>
        <taxon>Dikarya</taxon>
        <taxon>Ascomycota</taxon>
        <taxon>Pezizomycotina</taxon>
        <taxon>Sordariomycetes</taxon>
        <taxon>Hypocreomycetidae</taxon>
        <taxon>Glomerellales</taxon>
        <taxon>Glomerellaceae</taxon>
        <taxon>Colletotrichum</taxon>
        <taxon>Colletotrichum orchidearum species complex</taxon>
    </lineage>
</organism>
<evidence type="ECO:0000259" key="1">
    <source>
        <dbReference type="PROSITE" id="PS50879"/>
    </source>
</evidence>
<reference evidence="2" key="1">
    <citation type="journal article" date="2020" name="Phytopathology">
        <title>Genome Sequence Resources of Colletotrichum truncatum, C. plurivorum, C. musicola, and C. sojae: Four Species Pathogenic to Soybean (Glycine max).</title>
        <authorList>
            <person name="Rogerio F."/>
            <person name="Boufleur T.R."/>
            <person name="Ciampi-Guillardi M."/>
            <person name="Sukno S.A."/>
            <person name="Thon M.R."/>
            <person name="Massola Junior N.S."/>
            <person name="Baroncelli R."/>
        </authorList>
    </citation>
    <scope>NUCLEOTIDE SEQUENCE</scope>
    <source>
        <strain evidence="2">LFN00145</strain>
    </source>
</reference>
<dbReference type="Pfam" id="PF00075">
    <property type="entry name" value="RNase_H"/>
    <property type="match status" value="1"/>
</dbReference>
<dbReference type="CDD" id="cd09276">
    <property type="entry name" value="Rnase_HI_RT_non_LTR"/>
    <property type="match status" value="1"/>
</dbReference>
<sequence>MPTPLGVFRQPTHICIDNTSVIQGIRGEAPDSSQAAFLEIQEAARIADIQTHWAPGHQGIRGNEEADRLAKQGTTLPVPLGQRATLAGIKRLAKKKIQSQYTRWWGEEARHRYRQLGLKATLTCPPELALPRAILHYLLVARSGHGDFEQYHQRFNHTEALLTCSCGEAKEVDHLVYCRKTLVRRQQWPILHPSSPSEPIGPMGSLERYFKGLITDHKGFQAFLRVTGFFQKICPRY</sequence>
<keyword evidence="2" id="KW-0548">Nucleotidyltransferase</keyword>
<accession>A0A8H6N7D6</accession>
<dbReference type="EMBL" id="WIGO01000219">
    <property type="protein sequence ID" value="KAF6823142.1"/>
    <property type="molecule type" value="Genomic_DNA"/>
</dbReference>
<keyword evidence="3" id="KW-1185">Reference proteome</keyword>